<dbReference type="EMBL" id="UYWY01021344">
    <property type="protein sequence ID" value="VDM43925.1"/>
    <property type="molecule type" value="Genomic_DNA"/>
</dbReference>
<protein>
    <submittedName>
        <fullName evidence="3">Mitochondrial zinc maintenance protein 1, mitochondrial</fullName>
    </submittedName>
</protein>
<reference evidence="1 2" key="2">
    <citation type="submission" date="2018-11" db="EMBL/GenBank/DDBJ databases">
        <authorList>
            <consortium name="Pathogen Informatics"/>
        </authorList>
    </citation>
    <scope>NUCLEOTIDE SEQUENCE [LARGE SCALE GENOMIC DNA]</scope>
</reference>
<gene>
    <name evidence="1" type="ORF">TCNE_LOCUS12604</name>
</gene>
<name>A0A183UVT4_TOXCA</name>
<evidence type="ECO:0000313" key="1">
    <source>
        <dbReference type="EMBL" id="VDM43925.1"/>
    </source>
</evidence>
<sequence length="80" mass="9058">MLFSNYGQFARRLKSAVEALKKNRLRQYGAIIQGQMKKGVIDDDEEQRRFASFAASGADYMRETQDRKPMVHDASVGCGL</sequence>
<dbReference type="AlphaFoldDB" id="A0A183UVT4"/>
<dbReference type="Proteomes" id="UP000050794">
    <property type="component" value="Unassembled WGS sequence"/>
</dbReference>
<reference evidence="3" key="1">
    <citation type="submission" date="2016-06" db="UniProtKB">
        <authorList>
            <consortium name="WormBaseParasite"/>
        </authorList>
    </citation>
    <scope>IDENTIFICATION</scope>
</reference>
<accession>A0A183UVT4</accession>
<proteinExistence type="predicted"/>
<keyword evidence="2" id="KW-1185">Reference proteome</keyword>
<evidence type="ECO:0000313" key="2">
    <source>
        <dbReference type="Proteomes" id="UP000050794"/>
    </source>
</evidence>
<evidence type="ECO:0000313" key="3">
    <source>
        <dbReference type="WBParaSite" id="TCNE_0001260401-mRNA-1"/>
    </source>
</evidence>
<dbReference type="WBParaSite" id="TCNE_0001260401-mRNA-1">
    <property type="protein sequence ID" value="TCNE_0001260401-mRNA-1"/>
    <property type="gene ID" value="TCNE_0001260401"/>
</dbReference>
<organism evidence="2 3">
    <name type="scientific">Toxocara canis</name>
    <name type="common">Canine roundworm</name>
    <dbReference type="NCBI Taxonomy" id="6265"/>
    <lineage>
        <taxon>Eukaryota</taxon>
        <taxon>Metazoa</taxon>
        <taxon>Ecdysozoa</taxon>
        <taxon>Nematoda</taxon>
        <taxon>Chromadorea</taxon>
        <taxon>Rhabditida</taxon>
        <taxon>Spirurina</taxon>
        <taxon>Ascaridomorpha</taxon>
        <taxon>Ascaridoidea</taxon>
        <taxon>Toxocaridae</taxon>
        <taxon>Toxocara</taxon>
    </lineage>
</organism>